<name>A0A1H1YAR3_9BRAD</name>
<evidence type="ECO:0000256" key="4">
    <source>
        <dbReference type="SAM" id="SignalP"/>
    </source>
</evidence>
<dbReference type="PANTHER" id="PTHR30483">
    <property type="entry name" value="LEUCINE-SPECIFIC-BINDING PROTEIN"/>
    <property type="match status" value="1"/>
</dbReference>
<dbReference type="InterPro" id="IPR028082">
    <property type="entry name" value="Peripla_BP_I"/>
</dbReference>
<dbReference type="CDD" id="cd06359">
    <property type="entry name" value="PBP1_Nba-like"/>
    <property type="match status" value="1"/>
</dbReference>
<accession>A0A1H1YAR3</accession>
<dbReference type="GO" id="GO:0006865">
    <property type="term" value="P:amino acid transport"/>
    <property type="evidence" value="ECO:0007669"/>
    <property type="project" value="UniProtKB-KW"/>
</dbReference>
<feature type="domain" description="Leucine-binding protein" evidence="5">
    <location>
        <begin position="24"/>
        <end position="362"/>
    </location>
</feature>
<evidence type="ECO:0000313" key="6">
    <source>
        <dbReference type="EMBL" id="SDT18096.1"/>
    </source>
</evidence>
<gene>
    <name evidence="6" type="ORF">SAMN05444158_4699</name>
</gene>
<dbReference type="Pfam" id="PF13458">
    <property type="entry name" value="Peripla_BP_6"/>
    <property type="match status" value="1"/>
</dbReference>
<dbReference type="PANTHER" id="PTHR30483:SF6">
    <property type="entry name" value="PERIPLASMIC BINDING PROTEIN OF ABC TRANSPORTER FOR NATURAL AMINO ACIDS"/>
    <property type="match status" value="1"/>
</dbReference>
<reference evidence="7" key="1">
    <citation type="submission" date="2016-10" db="EMBL/GenBank/DDBJ databases">
        <authorList>
            <person name="Varghese N."/>
            <person name="Submissions S."/>
        </authorList>
    </citation>
    <scope>NUCLEOTIDE SEQUENCE [LARGE SCALE GENOMIC DNA]</scope>
    <source>
        <strain evidence="7">GAS369</strain>
    </source>
</reference>
<protein>
    <submittedName>
        <fullName evidence="6">Amino acid/amide ABC transporter substrate-binding protein, HAAT family</fullName>
    </submittedName>
</protein>
<feature type="signal peptide" evidence="4">
    <location>
        <begin position="1"/>
        <end position="21"/>
    </location>
</feature>
<evidence type="ECO:0000256" key="3">
    <source>
        <dbReference type="ARBA" id="ARBA00022970"/>
    </source>
</evidence>
<organism evidence="6 7">
    <name type="scientific">Bradyrhizobium canariense</name>
    <dbReference type="NCBI Taxonomy" id="255045"/>
    <lineage>
        <taxon>Bacteria</taxon>
        <taxon>Pseudomonadati</taxon>
        <taxon>Pseudomonadota</taxon>
        <taxon>Alphaproteobacteria</taxon>
        <taxon>Hyphomicrobiales</taxon>
        <taxon>Nitrobacteraceae</taxon>
        <taxon>Bradyrhizobium</taxon>
    </lineage>
</organism>
<dbReference type="Gene3D" id="3.40.50.2300">
    <property type="match status" value="2"/>
</dbReference>
<dbReference type="SUPFAM" id="SSF53822">
    <property type="entry name" value="Periplasmic binding protein-like I"/>
    <property type="match status" value="1"/>
</dbReference>
<keyword evidence="3" id="KW-0813">Transport</keyword>
<dbReference type="AlphaFoldDB" id="A0A1H1YAR3"/>
<feature type="chain" id="PRO_5009266354" evidence="4">
    <location>
        <begin position="22"/>
        <end position="390"/>
    </location>
</feature>
<keyword evidence="2 4" id="KW-0732">Signal</keyword>
<proteinExistence type="inferred from homology"/>
<evidence type="ECO:0000256" key="2">
    <source>
        <dbReference type="ARBA" id="ARBA00022729"/>
    </source>
</evidence>
<dbReference type="InterPro" id="IPR028081">
    <property type="entry name" value="Leu-bd"/>
</dbReference>
<evidence type="ECO:0000256" key="1">
    <source>
        <dbReference type="ARBA" id="ARBA00010062"/>
    </source>
</evidence>
<sequence length="390" mass="42773">MKTGFWLAGATVLALANPAQAADTIKIGFVSTFSGPTAVIGNDMRNAFELALDHLGRKMDGKPVEVIYEDDQQKPDVGKQKTEKLVQSDKVDFIAGYIWSNVLLASLKTAVDSQTFLISANAGPSQLAGELCSPYVFSTSWQNDQTPAAMGLYMNQKGVKSVYLIGPNYAAGKDMLAGVKSTFKGQVLGEEYTVWPSQLDFSAELSKARASNAESIFVFYPGAAGVQFLNQYAQAGIKQQIPLYTAFTVDELSLPLQKDNAIGVPGAQEWVNDLPNDENKRFVADYRKKYPGLRPTYYGAQAYDAAQLINSAVVAVKGDMTKKDAMKAEMEKADFRSLRGPFEYGNNHIPIQNFYLQDVVKDADGQLSLKTVATIVKDDQDRFHDKCTMK</sequence>
<dbReference type="RefSeq" id="WP_146688994.1">
    <property type="nucleotide sequence ID" value="NZ_LT629750.1"/>
</dbReference>
<keyword evidence="3" id="KW-0029">Amino-acid transport</keyword>
<comment type="similarity">
    <text evidence="1">Belongs to the leucine-binding protein family.</text>
</comment>
<dbReference type="Proteomes" id="UP000243904">
    <property type="component" value="Chromosome I"/>
</dbReference>
<evidence type="ECO:0000259" key="5">
    <source>
        <dbReference type="Pfam" id="PF13458"/>
    </source>
</evidence>
<keyword evidence="7" id="KW-1185">Reference proteome</keyword>
<dbReference type="EMBL" id="LT629750">
    <property type="protein sequence ID" value="SDT18096.1"/>
    <property type="molecule type" value="Genomic_DNA"/>
</dbReference>
<evidence type="ECO:0000313" key="7">
    <source>
        <dbReference type="Proteomes" id="UP000243904"/>
    </source>
</evidence>
<dbReference type="InterPro" id="IPR051010">
    <property type="entry name" value="BCAA_transport"/>
</dbReference>